<comment type="pathway">
    <text evidence="2 7">Isoprenoid biosynthesis; isopentenyl diphosphate biosynthesis via DXP pathway; isopentenyl diphosphate from 1-deoxy-D-xylulose 5-phosphate: step 2/6.</text>
</comment>
<dbReference type="PANTHER" id="PTHR32125:SF4">
    <property type="entry name" value="2-C-METHYL-D-ERYTHRITOL 4-PHOSPHATE CYTIDYLYLTRANSFERASE, CHLOROPLASTIC"/>
    <property type="match status" value="1"/>
</dbReference>
<keyword evidence="5 7" id="KW-0548">Nucleotidyltransferase</keyword>
<sequence>MSTPSMPVIALLAAAGRGTRLGGPIPKAFVTLRERSLVERSLQAMLTSQSVDEIIILVSPDMEDYARELLNKRGLLDSPEGVKVRLVYGGGERADSVWAGLKAIKLDDETPDAIVLIHDSARALTPPGLIARVVHKVSEGAKAVIPVLPVADTIKRVDEQGKLVVETPNRAELRAVQTPQGFLLSELIAANEKYFADPNPGFIPTDDASLMEWYGVDVECVQGDPMAFKVTTPIDMMLAQRITDEAEPTIFEVPSD</sequence>
<evidence type="ECO:0000256" key="7">
    <source>
        <dbReference type="HAMAP-Rule" id="MF_00108"/>
    </source>
</evidence>
<dbReference type="Proteomes" id="UP000011760">
    <property type="component" value="Chromosome"/>
</dbReference>
<evidence type="ECO:0000256" key="1">
    <source>
        <dbReference type="ARBA" id="ARBA00001282"/>
    </source>
</evidence>
<evidence type="ECO:0000313" key="9">
    <source>
        <dbReference type="Proteomes" id="UP000011760"/>
    </source>
</evidence>
<dbReference type="InterPro" id="IPR050088">
    <property type="entry name" value="IspD/TarI_cytidylyltransf_bact"/>
</dbReference>
<feature type="site" description="Positions MEP for the nucleophilic attack" evidence="7">
    <location>
        <position position="170"/>
    </location>
</feature>
<feature type="site" description="Transition state stabilizer" evidence="7">
    <location>
        <position position="20"/>
    </location>
</feature>
<dbReference type="NCBIfam" id="TIGR00453">
    <property type="entry name" value="ispD"/>
    <property type="match status" value="1"/>
</dbReference>
<dbReference type="PANTHER" id="PTHR32125">
    <property type="entry name" value="2-C-METHYL-D-ERYTHRITOL 4-PHOSPHATE CYTIDYLYLTRANSFERASE, CHLOROPLASTIC"/>
    <property type="match status" value="1"/>
</dbReference>
<dbReference type="PATRIC" id="fig|1121353.3.peg.2287"/>
<dbReference type="InterPro" id="IPR029044">
    <property type="entry name" value="Nucleotide-diphossugar_trans"/>
</dbReference>
<gene>
    <name evidence="7 8" type="primary">ispD</name>
    <name evidence="8" type="ORF">H924_11190</name>
</gene>
<keyword evidence="6 7" id="KW-0414">Isoprene biosynthesis</keyword>
<dbReference type="UniPathway" id="UPA00056">
    <property type="reaction ID" value="UER00093"/>
</dbReference>
<keyword evidence="4 7" id="KW-0808">Transferase</keyword>
<dbReference type="CDD" id="cd02516">
    <property type="entry name" value="CDP-ME_synthetase"/>
    <property type="match status" value="1"/>
</dbReference>
<dbReference type="RefSeq" id="WP_015652092.1">
    <property type="nucleotide sequence ID" value="NC_020506.1"/>
</dbReference>
<reference evidence="8 9" key="1">
    <citation type="submission" date="2013-02" db="EMBL/GenBank/DDBJ databases">
        <title>The complete genome sequence of Corynebacterium callunae DSM 20147.</title>
        <authorList>
            <person name="Ruckert C."/>
            <person name="Albersmeier A."/>
            <person name="Kalinowski J."/>
        </authorList>
    </citation>
    <scope>NUCLEOTIDE SEQUENCE [LARGE SCALE GENOMIC DNA]</scope>
    <source>
        <strain evidence="8 9">DSM 20147</strain>
    </source>
</reference>
<dbReference type="InterPro" id="IPR001228">
    <property type="entry name" value="IspD"/>
</dbReference>
<comment type="similarity">
    <text evidence="3 7">Belongs to the IspD/TarI cytidylyltransferase family. IspD subfamily.</text>
</comment>
<evidence type="ECO:0000313" key="8">
    <source>
        <dbReference type="EMBL" id="AGG67666.1"/>
    </source>
</evidence>
<organism evidence="8 9">
    <name type="scientific">Corynebacterium callunae DSM 20147</name>
    <dbReference type="NCBI Taxonomy" id="1121353"/>
    <lineage>
        <taxon>Bacteria</taxon>
        <taxon>Bacillati</taxon>
        <taxon>Actinomycetota</taxon>
        <taxon>Actinomycetes</taxon>
        <taxon>Mycobacteriales</taxon>
        <taxon>Corynebacteriaceae</taxon>
        <taxon>Corynebacterium</taxon>
    </lineage>
</organism>
<proteinExistence type="inferred from homology"/>
<evidence type="ECO:0000256" key="2">
    <source>
        <dbReference type="ARBA" id="ARBA00004787"/>
    </source>
</evidence>
<feature type="site" description="Transition state stabilizer" evidence="7">
    <location>
        <position position="27"/>
    </location>
</feature>
<name>M1TTW3_9CORY</name>
<feature type="site" description="Positions MEP for the nucleophilic attack" evidence="7">
    <location>
        <position position="229"/>
    </location>
</feature>
<dbReference type="KEGG" id="ccn:H924_11190"/>
<evidence type="ECO:0000256" key="5">
    <source>
        <dbReference type="ARBA" id="ARBA00022695"/>
    </source>
</evidence>
<dbReference type="FunFam" id="3.90.550.10:FF:000003">
    <property type="entry name" value="2-C-methyl-D-erythritol 4-phosphate cytidylyltransferase"/>
    <property type="match status" value="1"/>
</dbReference>
<keyword evidence="9" id="KW-1185">Reference proteome</keyword>
<dbReference type="SUPFAM" id="SSF53448">
    <property type="entry name" value="Nucleotide-diphospho-sugar transferases"/>
    <property type="match status" value="1"/>
</dbReference>
<dbReference type="HAMAP" id="MF_00108">
    <property type="entry name" value="IspD"/>
    <property type="match status" value="1"/>
</dbReference>
<dbReference type="GO" id="GO:0050518">
    <property type="term" value="F:2-C-methyl-D-erythritol 4-phosphate cytidylyltransferase activity"/>
    <property type="evidence" value="ECO:0007669"/>
    <property type="project" value="UniProtKB-UniRule"/>
</dbReference>
<dbReference type="EMBL" id="CP004354">
    <property type="protein sequence ID" value="AGG67666.1"/>
    <property type="molecule type" value="Genomic_DNA"/>
</dbReference>
<evidence type="ECO:0000256" key="6">
    <source>
        <dbReference type="ARBA" id="ARBA00023229"/>
    </source>
</evidence>
<protein>
    <recommendedName>
        <fullName evidence="7">2-C-methyl-D-erythritol 4-phosphate cytidylyltransferase</fullName>
        <ecNumber evidence="7">2.7.7.60</ecNumber>
    </recommendedName>
    <alternativeName>
        <fullName evidence="7">4-diphosphocytidyl-2C-methyl-D-erythritol synthase</fullName>
    </alternativeName>
    <alternativeName>
        <fullName evidence="7">MEP cytidylyltransferase</fullName>
        <shortName evidence="7">MCT</shortName>
    </alternativeName>
</protein>
<dbReference type="EC" id="2.7.7.60" evidence="7"/>
<accession>M1TTW3</accession>
<dbReference type="Gene3D" id="3.90.550.10">
    <property type="entry name" value="Spore Coat Polysaccharide Biosynthesis Protein SpsA, Chain A"/>
    <property type="match status" value="1"/>
</dbReference>
<comment type="function">
    <text evidence="7">Catalyzes the formation of 4-diphosphocytidyl-2-C-methyl-D-erythritol from CTP and 2-C-methyl-D-erythritol 4-phosphate (MEP).</text>
</comment>
<dbReference type="HOGENOM" id="CLU_061281_1_0_11"/>
<dbReference type="GO" id="GO:0019288">
    <property type="term" value="P:isopentenyl diphosphate biosynthetic process, methylerythritol 4-phosphate pathway"/>
    <property type="evidence" value="ECO:0007669"/>
    <property type="project" value="UniProtKB-UniRule"/>
</dbReference>
<dbReference type="OrthoDB" id="9802561at2"/>
<dbReference type="InterPro" id="IPR034683">
    <property type="entry name" value="IspD/TarI"/>
</dbReference>
<dbReference type="InterPro" id="IPR018294">
    <property type="entry name" value="ISPD_synthase_CS"/>
</dbReference>
<dbReference type="STRING" id="1121353.H924_11190"/>
<evidence type="ECO:0000256" key="4">
    <source>
        <dbReference type="ARBA" id="ARBA00022679"/>
    </source>
</evidence>
<comment type="catalytic activity">
    <reaction evidence="1 7">
        <text>2-C-methyl-D-erythritol 4-phosphate + CTP + H(+) = 4-CDP-2-C-methyl-D-erythritol + diphosphate</text>
        <dbReference type="Rhea" id="RHEA:13429"/>
        <dbReference type="ChEBI" id="CHEBI:15378"/>
        <dbReference type="ChEBI" id="CHEBI:33019"/>
        <dbReference type="ChEBI" id="CHEBI:37563"/>
        <dbReference type="ChEBI" id="CHEBI:57823"/>
        <dbReference type="ChEBI" id="CHEBI:58262"/>
        <dbReference type="EC" id="2.7.7.60"/>
    </reaction>
</comment>
<dbReference type="AlphaFoldDB" id="M1TTW3"/>
<dbReference type="Pfam" id="PF01128">
    <property type="entry name" value="IspD"/>
    <property type="match status" value="1"/>
</dbReference>
<evidence type="ECO:0000256" key="3">
    <source>
        <dbReference type="ARBA" id="ARBA00009789"/>
    </source>
</evidence>
<dbReference type="eggNOG" id="COG1211">
    <property type="taxonomic scope" value="Bacteria"/>
</dbReference>
<dbReference type="PROSITE" id="PS01295">
    <property type="entry name" value="ISPD"/>
    <property type="match status" value="1"/>
</dbReference>